<keyword evidence="4" id="KW-0804">Transcription</keyword>
<dbReference type="Gene3D" id="1.10.10.10">
    <property type="entry name" value="Winged helix-like DNA-binding domain superfamily/Winged helix DNA-binding domain"/>
    <property type="match status" value="1"/>
</dbReference>
<dbReference type="InterPro" id="IPR036388">
    <property type="entry name" value="WH-like_DNA-bd_sf"/>
</dbReference>
<dbReference type="RefSeq" id="WP_057908511.1">
    <property type="nucleotide sequence ID" value="NZ_AYZB01000037.1"/>
</dbReference>
<evidence type="ECO:0000313" key="6">
    <source>
        <dbReference type="EMBL" id="KRM21978.1"/>
    </source>
</evidence>
<evidence type="ECO:0000256" key="4">
    <source>
        <dbReference type="ARBA" id="ARBA00023163"/>
    </source>
</evidence>
<dbReference type="GO" id="GO:0003677">
    <property type="term" value="F:DNA binding"/>
    <property type="evidence" value="ECO:0007669"/>
    <property type="project" value="UniProtKB-KW"/>
</dbReference>
<comment type="caution">
    <text evidence="6">The sequence shown here is derived from an EMBL/GenBank/DDBJ whole genome shotgun (WGS) entry which is preliminary data.</text>
</comment>
<proteinExistence type="inferred from homology"/>
<evidence type="ECO:0000256" key="1">
    <source>
        <dbReference type="ARBA" id="ARBA00009437"/>
    </source>
</evidence>
<feature type="domain" description="HTH lysR-type" evidence="5">
    <location>
        <begin position="1"/>
        <end position="58"/>
    </location>
</feature>
<name>A0AA89KWU9_9LACO</name>
<dbReference type="CDD" id="cd05466">
    <property type="entry name" value="PBP2_LTTR_substrate"/>
    <property type="match status" value="1"/>
</dbReference>
<dbReference type="Proteomes" id="UP000050823">
    <property type="component" value="Unassembled WGS sequence"/>
</dbReference>
<dbReference type="GO" id="GO:0032993">
    <property type="term" value="C:protein-DNA complex"/>
    <property type="evidence" value="ECO:0007669"/>
    <property type="project" value="TreeGrafter"/>
</dbReference>
<dbReference type="SUPFAM" id="SSF46785">
    <property type="entry name" value="Winged helix' DNA-binding domain"/>
    <property type="match status" value="1"/>
</dbReference>
<dbReference type="InterPro" id="IPR036390">
    <property type="entry name" value="WH_DNA-bd_sf"/>
</dbReference>
<dbReference type="PRINTS" id="PR00039">
    <property type="entry name" value="HTHLYSR"/>
</dbReference>
<keyword evidence="3" id="KW-0238">DNA-binding</keyword>
<dbReference type="AlphaFoldDB" id="A0AA89KWU9"/>
<dbReference type="PANTHER" id="PTHR30346:SF28">
    <property type="entry name" value="HTH-TYPE TRANSCRIPTIONAL REGULATOR CYNR"/>
    <property type="match status" value="1"/>
</dbReference>
<evidence type="ECO:0000313" key="7">
    <source>
        <dbReference type="Proteomes" id="UP000050823"/>
    </source>
</evidence>
<reference evidence="6 7" key="1">
    <citation type="journal article" date="2015" name="Genome Announc.">
        <title>Expanding the biotechnology potential of lactobacilli through comparative genomics of 213 strains and associated genera.</title>
        <authorList>
            <person name="Sun Z."/>
            <person name="Harris H.M."/>
            <person name="McCann A."/>
            <person name="Guo C."/>
            <person name="Argimon S."/>
            <person name="Zhang W."/>
            <person name="Yang X."/>
            <person name="Jeffery I.B."/>
            <person name="Cooney J.C."/>
            <person name="Kagawa T.F."/>
            <person name="Liu W."/>
            <person name="Song Y."/>
            <person name="Salvetti E."/>
            <person name="Wrobel A."/>
            <person name="Rasinkangas P."/>
            <person name="Parkhill J."/>
            <person name="Rea M.C."/>
            <person name="O'Sullivan O."/>
            <person name="Ritari J."/>
            <person name="Douillard F.P."/>
            <person name="Paul Ross R."/>
            <person name="Yang R."/>
            <person name="Briner A.E."/>
            <person name="Felis G.E."/>
            <person name="de Vos W.M."/>
            <person name="Barrangou R."/>
            <person name="Klaenhammer T.R."/>
            <person name="Caufield P.W."/>
            <person name="Cui Y."/>
            <person name="Zhang H."/>
            <person name="O'Toole P.W."/>
        </authorList>
    </citation>
    <scope>NUCLEOTIDE SEQUENCE [LARGE SCALE GENOMIC DNA]</scope>
    <source>
        <strain evidence="6 7">DSM 20719</strain>
    </source>
</reference>
<dbReference type="InterPro" id="IPR000847">
    <property type="entry name" value="LysR_HTH_N"/>
</dbReference>
<dbReference type="Pfam" id="PF03466">
    <property type="entry name" value="LysR_substrate"/>
    <property type="match status" value="1"/>
</dbReference>
<evidence type="ECO:0000259" key="5">
    <source>
        <dbReference type="PROSITE" id="PS50931"/>
    </source>
</evidence>
<comment type="similarity">
    <text evidence="1">Belongs to the LysR transcriptional regulatory family.</text>
</comment>
<protein>
    <recommendedName>
        <fullName evidence="5">HTH lysR-type domain-containing protein</fullName>
    </recommendedName>
</protein>
<dbReference type="InterPro" id="IPR005119">
    <property type="entry name" value="LysR_subst-bd"/>
</dbReference>
<dbReference type="Gene3D" id="3.40.190.290">
    <property type="match status" value="1"/>
</dbReference>
<accession>A0AA89KWU9</accession>
<evidence type="ECO:0000256" key="3">
    <source>
        <dbReference type="ARBA" id="ARBA00023125"/>
    </source>
</evidence>
<dbReference type="EMBL" id="AYZB01000037">
    <property type="protein sequence ID" value="KRM21978.1"/>
    <property type="molecule type" value="Genomic_DNA"/>
</dbReference>
<keyword evidence="2" id="KW-0805">Transcription regulation</keyword>
<dbReference type="PANTHER" id="PTHR30346">
    <property type="entry name" value="TRANSCRIPTIONAL DUAL REGULATOR HCAR-RELATED"/>
    <property type="match status" value="1"/>
</dbReference>
<dbReference type="Pfam" id="PF00126">
    <property type="entry name" value="HTH_1"/>
    <property type="match status" value="1"/>
</dbReference>
<organism evidence="6 7">
    <name type="scientific">Latilactobacillus graminis DSM 20719</name>
    <dbReference type="NCBI Taxonomy" id="1423752"/>
    <lineage>
        <taxon>Bacteria</taxon>
        <taxon>Bacillati</taxon>
        <taxon>Bacillota</taxon>
        <taxon>Bacilli</taxon>
        <taxon>Lactobacillales</taxon>
        <taxon>Lactobacillaceae</taxon>
        <taxon>Latilactobacillus</taxon>
    </lineage>
</organism>
<dbReference type="FunFam" id="1.10.10.10:FF:000001">
    <property type="entry name" value="LysR family transcriptional regulator"/>
    <property type="match status" value="1"/>
</dbReference>
<gene>
    <name evidence="6" type="ORF">FC90_GL001131</name>
</gene>
<evidence type="ECO:0000256" key="2">
    <source>
        <dbReference type="ARBA" id="ARBA00023015"/>
    </source>
</evidence>
<dbReference type="PROSITE" id="PS50931">
    <property type="entry name" value="HTH_LYSR"/>
    <property type="match status" value="1"/>
</dbReference>
<dbReference type="GO" id="GO:0003700">
    <property type="term" value="F:DNA-binding transcription factor activity"/>
    <property type="evidence" value="ECO:0007669"/>
    <property type="project" value="InterPro"/>
</dbReference>
<dbReference type="SUPFAM" id="SSF53850">
    <property type="entry name" value="Periplasmic binding protein-like II"/>
    <property type="match status" value="1"/>
</dbReference>
<sequence>MNLTYLQYFKKVFETRNITQAARALYISQPALSRAIKHLESELGVTLFYHTGRNIEATPYAHTFYPYVTKTLAILDDGFRAVNALNQEIITSITLCLEVASVSAPNLMRIFSEKHPDIELTIIQHQLPENINDSVLFITSDSKPDLVNVPIIREPILVAVPKSHPLAQKAVLQATDIQQTPIIMLSSSNAFRHTIDLALEANHIQPKISSTTDDPATLRSIINQGLGITFFPQISWSYQANDNFILKEIAGVSIERTIYLSSTLREDHPLIKTIVTTLREWFICHN</sequence>